<gene>
    <name evidence="1" type="ORF">L596_015559</name>
</gene>
<dbReference type="EMBL" id="AZBU02000004">
    <property type="protein sequence ID" value="TKR81734.1"/>
    <property type="molecule type" value="Genomic_DNA"/>
</dbReference>
<reference evidence="1 2" key="2">
    <citation type="journal article" date="2019" name="G3 (Bethesda)">
        <title>Hybrid Assembly of the Genome of the Entomopathogenic Nematode Steinernema carpocapsae Identifies the X-Chromosome.</title>
        <authorList>
            <person name="Serra L."/>
            <person name="Macchietto M."/>
            <person name="Macias-Munoz A."/>
            <person name="McGill C.J."/>
            <person name="Rodriguez I.M."/>
            <person name="Rodriguez B."/>
            <person name="Murad R."/>
            <person name="Mortazavi A."/>
        </authorList>
    </citation>
    <scope>NUCLEOTIDE SEQUENCE [LARGE SCALE GENOMIC DNA]</scope>
    <source>
        <strain evidence="1 2">ALL</strain>
    </source>
</reference>
<accession>A0A4U5NFZ5</accession>
<organism evidence="1 2">
    <name type="scientific">Steinernema carpocapsae</name>
    <name type="common">Entomopathogenic nematode</name>
    <dbReference type="NCBI Taxonomy" id="34508"/>
    <lineage>
        <taxon>Eukaryota</taxon>
        <taxon>Metazoa</taxon>
        <taxon>Ecdysozoa</taxon>
        <taxon>Nematoda</taxon>
        <taxon>Chromadorea</taxon>
        <taxon>Rhabditida</taxon>
        <taxon>Tylenchina</taxon>
        <taxon>Panagrolaimomorpha</taxon>
        <taxon>Strongyloidoidea</taxon>
        <taxon>Steinernematidae</taxon>
        <taxon>Steinernema</taxon>
    </lineage>
</organism>
<name>A0A4U5NFZ5_STECR</name>
<comment type="caution">
    <text evidence="1">The sequence shown here is derived from an EMBL/GenBank/DDBJ whole genome shotgun (WGS) entry which is preliminary data.</text>
</comment>
<dbReference type="AlphaFoldDB" id="A0A4U5NFZ5"/>
<dbReference type="Proteomes" id="UP000298663">
    <property type="component" value="Unassembled WGS sequence"/>
</dbReference>
<keyword evidence="2" id="KW-1185">Reference proteome</keyword>
<evidence type="ECO:0000313" key="2">
    <source>
        <dbReference type="Proteomes" id="UP000298663"/>
    </source>
</evidence>
<proteinExistence type="predicted"/>
<evidence type="ECO:0000313" key="1">
    <source>
        <dbReference type="EMBL" id="TKR81734.1"/>
    </source>
</evidence>
<sequence>MCRNFRRKQKMQNMSWNVQCIFKHRIVTVYGATTAILLVRETTVFSKQKVCDVRCFHCKNSMSSLCLTISSV</sequence>
<protein>
    <submittedName>
        <fullName evidence="1">Uncharacterized protein</fullName>
    </submittedName>
</protein>
<reference evidence="1 2" key="1">
    <citation type="journal article" date="2015" name="Genome Biol.">
        <title>Comparative genomics of Steinernema reveals deeply conserved gene regulatory networks.</title>
        <authorList>
            <person name="Dillman A.R."/>
            <person name="Macchietto M."/>
            <person name="Porter C.F."/>
            <person name="Rogers A."/>
            <person name="Williams B."/>
            <person name="Antoshechkin I."/>
            <person name="Lee M.M."/>
            <person name="Goodwin Z."/>
            <person name="Lu X."/>
            <person name="Lewis E.E."/>
            <person name="Goodrich-Blair H."/>
            <person name="Stock S.P."/>
            <person name="Adams B.J."/>
            <person name="Sternberg P.W."/>
            <person name="Mortazavi A."/>
        </authorList>
    </citation>
    <scope>NUCLEOTIDE SEQUENCE [LARGE SCALE GENOMIC DNA]</scope>
    <source>
        <strain evidence="1 2">ALL</strain>
    </source>
</reference>